<dbReference type="CDD" id="cd08545">
    <property type="entry name" value="YcnI_like"/>
    <property type="match status" value="1"/>
</dbReference>
<keyword evidence="2" id="KW-0732">Signal</keyword>
<dbReference type="InterPro" id="IPR012533">
    <property type="entry name" value="YcnI-copper_dom"/>
</dbReference>
<evidence type="ECO:0000256" key="2">
    <source>
        <dbReference type="SAM" id="SignalP"/>
    </source>
</evidence>
<dbReference type="RefSeq" id="WP_250197927.1">
    <property type="nucleotide sequence ID" value="NZ_CP097636.1"/>
</dbReference>
<name>A0ABY4SES6_AQUTE</name>
<organism evidence="4 5">
    <name type="scientific">Aquincola tertiaricarbonis</name>
    <dbReference type="NCBI Taxonomy" id="391953"/>
    <lineage>
        <taxon>Bacteria</taxon>
        <taxon>Pseudomonadati</taxon>
        <taxon>Pseudomonadota</taxon>
        <taxon>Betaproteobacteria</taxon>
        <taxon>Burkholderiales</taxon>
        <taxon>Sphaerotilaceae</taxon>
        <taxon>Aquincola</taxon>
    </lineage>
</organism>
<evidence type="ECO:0000313" key="5">
    <source>
        <dbReference type="Proteomes" id="UP001056201"/>
    </source>
</evidence>
<dbReference type="Proteomes" id="UP001056201">
    <property type="component" value="Chromosome 2"/>
</dbReference>
<feature type="domain" description="YncI copper-binding" evidence="3">
    <location>
        <begin position="24"/>
        <end position="166"/>
    </location>
</feature>
<gene>
    <name evidence="4" type="ORF">MW290_29585</name>
</gene>
<protein>
    <submittedName>
        <fullName evidence="4">YcnI family protein</fullName>
    </submittedName>
</protein>
<keyword evidence="5" id="KW-1185">Reference proteome</keyword>
<evidence type="ECO:0000313" key="4">
    <source>
        <dbReference type="EMBL" id="URI09704.1"/>
    </source>
</evidence>
<evidence type="ECO:0000256" key="1">
    <source>
        <dbReference type="SAM" id="MobiDB-lite"/>
    </source>
</evidence>
<feature type="chain" id="PRO_5045425412" evidence="2">
    <location>
        <begin position="24"/>
        <end position="176"/>
    </location>
</feature>
<sequence length="176" mass="18592">MKTTIKTLLLAATAAGLSPTASAHVVLDQPAALAGSYYKATLRIGHGCDGRATTLVKVLVPEGLRGARPMPKAGWTLQATKAPLARPYDSHGKRITEDVREITWEGGPLPDAWADEFSFVAQLPARPGPLPIQVLQQCGNEARLEWFDVAVPGAKPPRSPAPVLEVLPGDGSGHAH</sequence>
<dbReference type="Gene3D" id="2.60.40.2230">
    <property type="entry name" value="Uncharacterised protein YcnI-like PF07987, DUF1775"/>
    <property type="match status" value="1"/>
</dbReference>
<evidence type="ECO:0000259" key="3">
    <source>
        <dbReference type="Pfam" id="PF07987"/>
    </source>
</evidence>
<reference evidence="4" key="1">
    <citation type="submission" date="2022-05" db="EMBL/GenBank/DDBJ databases">
        <title>An RpoN-dependent PEP-CTERM gene is involved in floc formation of an Aquincola tertiaricarbonis strain.</title>
        <authorList>
            <person name="Qiu D."/>
            <person name="Xia M."/>
        </authorList>
    </citation>
    <scope>NUCLEOTIDE SEQUENCE</scope>
    <source>
        <strain evidence="4">RN12</strain>
    </source>
</reference>
<feature type="signal peptide" evidence="2">
    <location>
        <begin position="1"/>
        <end position="23"/>
    </location>
</feature>
<accession>A0ABY4SES6</accession>
<proteinExistence type="predicted"/>
<dbReference type="EMBL" id="CP097636">
    <property type="protein sequence ID" value="URI09704.1"/>
    <property type="molecule type" value="Genomic_DNA"/>
</dbReference>
<dbReference type="Pfam" id="PF07987">
    <property type="entry name" value="DUF1775"/>
    <property type="match status" value="1"/>
</dbReference>
<dbReference type="InterPro" id="IPR038507">
    <property type="entry name" value="YcnI-like_sf"/>
</dbReference>
<feature type="region of interest" description="Disordered" evidence="1">
    <location>
        <begin position="157"/>
        <end position="176"/>
    </location>
</feature>